<feature type="active site" description="Proton acceptor" evidence="15">
    <location>
        <position position="140"/>
    </location>
</feature>
<feature type="binding site" evidence="15">
    <location>
        <position position="106"/>
    </location>
    <ligand>
        <name>Zn(2+)</name>
        <dbReference type="ChEBI" id="CHEBI:29105"/>
        <label>1</label>
    </ligand>
</feature>
<comment type="pathway">
    <text evidence="1 15">Amino-acid biosynthesis; L-lysine biosynthesis via DAP pathway; LL-2,6-diaminopimelate from (S)-tetrahydrodipicolinate (succinylase route): step 3/3.</text>
</comment>
<feature type="binding site" evidence="15">
    <location>
        <position position="366"/>
    </location>
    <ligand>
        <name>Zn(2+)</name>
        <dbReference type="ChEBI" id="CHEBI:29105"/>
        <label>2</label>
    </ligand>
</feature>
<evidence type="ECO:0000259" key="16">
    <source>
        <dbReference type="Pfam" id="PF07687"/>
    </source>
</evidence>
<dbReference type="GO" id="GO:0008270">
    <property type="term" value="F:zinc ion binding"/>
    <property type="evidence" value="ECO:0007669"/>
    <property type="project" value="UniProtKB-UniRule"/>
</dbReference>
<dbReference type="InterPro" id="IPR002933">
    <property type="entry name" value="Peptidase_M20"/>
</dbReference>
<evidence type="ECO:0000256" key="2">
    <source>
        <dbReference type="ARBA" id="ARBA00006746"/>
    </source>
</evidence>
<dbReference type="NCBIfam" id="NF009557">
    <property type="entry name" value="PRK13009.1"/>
    <property type="match status" value="1"/>
</dbReference>
<dbReference type="Gene3D" id="3.30.70.360">
    <property type="match status" value="1"/>
</dbReference>
<dbReference type="PANTHER" id="PTHR43808:SF31">
    <property type="entry name" value="N-ACETYL-L-CITRULLINE DEACETYLASE"/>
    <property type="match status" value="1"/>
</dbReference>
<protein>
    <recommendedName>
        <fullName evidence="5 15">Succinyl-diaminopimelate desuccinylase</fullName>
        <shortName evidence="15">SDAP desuccinylase</shortName>
        <ecNumber evidence="4 15">3.5.1.18</ecNumber>
    </recommendedName>
    <alternativeName>
        <fullName evidence="13 15">N-succinyl-LL-2,6-diaminoheptanedioate amidohydrolase</fullName>
    </alternativeName>
</protein>
<dbReference type="GO" id="GO:0006526">
    <property type="term" value="P:L-arginine biosynthetic process"/>
    <property type="evidence" value="ECO:0007669"/>
    <property type="project" value="TreeGrafter"/>
</dbReference>
<evidence type="ECO:0000256" key="12">
    <source>
        <dbReference type="ARBA" id="ARBA00023285"/>
    </source>
</evidence>
<dbReference type="PANTHER" id="PTHR43808">
    <property type="entry name" value="ACETYLORNITHINE DEACETYLASE"/>
    <property type="match status" value="1"/>
</dbReference>
<dbReference type="SUPFAM" id="SSF53187">
    <property type="entry name" value="Zn-dependent exopeptidases"/>
    <property type="match status" value="1"/>
</dbReference>
<dbReference type="Pfam" id="PF07687">
    <property type="entry name" value="M20_dimer"/>
    <property type="match status" value="1"/>
</dbReference>
<gene>
    <name evidence="15 17" type="primary">dapE</name>
    <name evidence="17" type="ORF">CFBP5477_014665</name>
</gene>
<comment type="similarity">
    <text evidence="2 15">Belongs to the peptidase M20A family. DapE subfamily.</text>
</comment>
<evidence type="ECO:0000256" key="8">
    <source>
        <dbReference type="ARBA" id="ARBA00022801"/>
    </source>
</evidence>
<organism evidence="17 18">
    <name type="scientific">Agrobacterium larrymoorei</name>
    <dbReference type="NCBI Taxonomy" id="160699"/>
    <lineage>
        <taxon>Bacteria</taxon>
        <taxon>Pseudomonadati</taxon>
        <taxon>Pseudomonadota</taxon>
        <taxon>Alphaproteobacteria</taxon>
        <taxon>Hyphomicrobiales</taxon>
        <taxon>Rhizobiaceae</taxon>
        <taxon>Rhizobium/Agrobacterium group</taxon>
        <taxon>Agrobacterium</taxon>
    </lineage>
</organism>
<evidence type="ECO:0000313" key="17">
    <source>
        <dbReference type="EMBL" id="WHA41025.1"/>
    </source>
</evidence>
<dbReference type="PROSITE" id="PS00759">
    <property type="entry name" value="ARGE_DAPE_CPG2_2"/>
    <property type="match status" value="1"/>
</dbReference>
<comment type="function">
    <text evidence="15">Catalyzes the hydrolysis of N-succinyl-L,L-diaminopimelic acid (SDAP), forming succinate and LL-2,6-diaminopimelate (DAP), an intermediate involved in the bacterial biosynthesis of lysine and meso-diaminopimelic acid, an essential component of bacterial cell walls.</text>
</comment>
<dbReference type="Pfam" id="PF01546">
    <property type="entry name" value="Peptidase_M20"/>
    <property type="match status" value="1"/>
</dbReference>
<dbReference type="Proteomes" id="UP000298664">
    <property type="component" value="Chromosome Circular"/>
</dbReference>
<evidence type="ECO:0000256" key="11">
    <source>
        <dbReference type="ARBA" id="ARBA00023154"/>
    </source>
</evidence>
<comment type="subunit">
    <text evidence="3 15">Homodimer.</text>
</comment>
<keyword evidence="11 15" id="KW-0457">Lysine biosynthesis</keyword>
<feature type="domain" description="Peptidase M20 dimerisation" evidence="16">
    <location>
        <begin position="182"/>
        <end position="288"/>
    </location>
</feature>
<accession>A0AAF0HAD8</accession>
<dbReference type="InterPro" id="IPR050072">
    <property type="entry name" value="Peptidase_M20A"/>
</dbReference>
<name>A0AAF0HAD8_9HYPH</name>
<dbReference type="HAMAP" id="MF_01690">
    <property type="entry name" value="DapE"/>
    <property type="match status" value="1"/>
</dbReference>
<feature type="binding site" evidence="15">
    <location>
        <position position="106"/>
    </location>
    <ligand>
        <name>Zn(2+)</name>
        <dbReference type="ChEBI" id="CHEBI:29105"/>
        <label>2</label>
    </ligand>
</feature>
<evidence type="ECO:0000256" key="1">
    <source>
        <dbReference type="ARBA" id="ARBA00005130"/>
    </source>
</evidence>
<dbReference type="EMBL" id="CP124733">
    <property type="protein sequence ID" value="WHA41025.1"/>
    <property type="molecule type" value="Genomic_DNA"/>
</dbReference>
<dbReference type="AlphaFoldDB" id="A0AAF0HAD8"/>
<evidence type="ECO:0000256" key="3">
    <source>
        <dbReference type="ARBA" id="ARBA00011738"/>
    </source>
</evidence>
<evidence type="ECO:0000256" key="7">
    <source>
        <dbReference type="ARBA" id="ARBA00022723"/>
    </source>
</evidence>
<evidence type="ECO:0000256" key="15">
    <source>
        <dbReference type="HAMAP-Rule" id="MF_01690"/>
    </source>
</evidence>
<dbReference type="InterPro" id="IPR001261">
    <property type="entry name" value="ArgE/DapE_CS"/>
</dbReference>
<keyword evidence="6 15" id="KW-0028">Amino-acid biosynthesis</keyword>
<evidence type="ECO:0000256" key="10">
    <source>
        <dbReference type="ARBA" id="ARBA00022915"/>
    </source>
</evidence>
<evidence type="ECO:0000256" key="4">
    <source>
        <dbReference type="ARBA" id="ARBA00011921"/>
    </source>
</evidence>
<proteinExistence type="inferred from homology"/>
<dbReference type="Gene3D" id="3.40.630.10">
    <property type="entry name" value="Zn peptidases"/>
    <property type="match status" value="2"/>
</dbReference>
<feature type="active site" evidence="15">
    <location>
        <position position="75"/>
    </location>
</feature>
<dbReference type="InterPro" id="IPR011650">
    <property type="entry name" value="Peptidase_M20_dimer"/>
</dbReference>
<feature type="binding site" evidence="15">
    <location>
        <position position="141"/>
    </location>
    <ligand>
        <name>Zn(2+)</name>
        <dbReference type="ChEBI" id="CHEBI:29105"/>
        <label>2</label>
    </ligand>
</feature>
<comment type="catalytic activity">
    <reaction evidence="14 15">
        <text>N-succinyl-(2S,6S)-2,6-diaminopimelate + H2O = (2S,6S)-2,6-diaminopimelate + succinate</text>
        <dbReference type="Rhea" id="RHEA:22608"/>
        <dbReference type="ChEBI" id="CHEBI:15377"/>
        <dbReference type="ChEBI" id="CHEBI:30031"/>
        <dbReference type="ChEBI" id="CHEBI:57609"/>
        <dbReference type="ChEBI" id="CHEBI:58087"/>
        <dbReference type="EC" id="3.5.1.18"/>
    </reaction>
</comment>
<dbReference type="GO" id="GO:0008777">
    <property type="term" value="F:acetylornithine deacetylase activity"/>
    <property type="evidence" value="ECO:0007669"/>
    <property type="project" value="TreeGrafter"/>
</dbReference>
<keyword evidence="9 15" id="KW-0862">Zinc</keyword>
<evidence type="ECO:0000256" key="13">
    <source>
        <dbReference type="ARBA" id="ARBA00031891"/>
    </source>
</evidence>
<keyword evidence="12 15" id="KW-0170">Cobalt</keyword>
<feature type="binding site" evidence="15">
    <location>
        <position position="169"/>
    </location>
    <ligand>
        <name>Zn(2+)</name>
        <dbReference type="ChEBI" id="CHEBI:29105"/>
        <label>1</label>
    </ligand>
</feature>
<comment type="cofactor">
    <cofactor evidence="15">
        <name>Zn(2+)</name>
        <dbReference type="ChEBI" id="CHEBI:29105"/>
    </cofactor>
    <cofactor evidence="15">
        <name>Co(2+)</name>
        <dbReference type="ChEBI" id="CHEBI:48828"/>
    </cofactor>
    <text evidence="15">Binds 2 Zn(2+) or Co(2+) ions per subunit.</text>
</comment>
<keyword evidence="7 15" id="KW-0479">Metal-binding</keyword>
<dbReference type="EC" id="3.5.1.18" evidence="4 15"/>
<evidence type="ECO:0000313" key="18">
    <source>
        <dbReference type="Proteomes" id="UP000298664"/>
    </source>
</evidence>
<dbReference type="PROSITE" id="PS00758">
    <property type="entry name" value="ARGE_DAPE_CPG2_1"/>
    <property type="match status" value="1"/>
</dbReference>
<sequence>MNATDPVANLAALIRCPSVTPAEGGALTLLDTLLSPLGFAVDRVMATEDGTPDVENLYARLGTEGPHLMFAGHTDVVPVGDEAAWSHPPFAAEISDGEMFGRGAVDMKGGIACFVAAIARHIEKHGKPAGSVSFLITGDEEGPSINGTSKLLEWAAAKGETWDACVVGEPTNPDQLGDMIKIGRRGSLSGRITVHGVQGHAAYPHLADNPVRGMLQLTHALMDPPFDNGTDNFQPSNLEVTTIDTGNAATNVIPARASAAFNIRFNDMWTAETLRAEIIRRLDEAAASGPLRPDRTPVKYDLVWADRPSHVFLTRNNALISSLSGAVAEVTGNEPKLSTTGGTSDARFIKDYCPVVEFGLVGQTMHMVDERVAVADLETLTKIYETFIEKWFGHAAA</sequence>
<feature type="binding site" evidence="15">
    <location>
        <position position="73"/>
    </location>
    <ligand>
        <name>Zn(2+)</name>
        <dbReference type="ChEBI" id="CHEBI:29105"/>
        <label>1</label>
    </ligand>
</feature>
<reference evidence="17" key="1">
    <citation type="submission" date="2023-05" db="EMBL/GenBank/DDBJ databases">
        <title>Complete genome sequence of Agrobacterium larrymoorei CFBP5477.</title>
        <authorList>
            <person name="Yen H.-C."/>
            <person name="Chou L."/>
            <person name="Lin Y.-C."/>
            <person name="Lai E.-M."/>
            <person name="Kuo C.-H."/>
        </authorList>
    </citation>
    <scope>NUCLEOTIDE SEQUENCE</scope>
    <source>
        <strain evidence="17">CFBP5477</strain>
    </source>
</reference>
<evidence type="ECO:0000256" key="14">
    <source>
        <dbReference type="ARBA" id="ARBA00051301"/>
    </source>
</evidence>
<evidence type="ECO:0000256" key="6">
    <source>
        <dbReference type="ARBA" id="ARBA00022605"/>
    </source>
</evidence>
<dbReference type="GO" id="GO:0019877">
    <property type="term" value="P:diaminopimelate biosynthetic process"/>
    <property type="evidence" value="ECO:0007669"/>
    <property type="project" value="UniProtKB-UniRule"/>
</dbReference>
<dbReference type="InterPro" id="IPR036264">
    <property type="entry name" value="Bact_exopeptidase_dim_dom"/>
</dbReference>
<dbReference type="InterPro" id="IPR005941">
    <property type="entry name" value="DapE_proteobac"/>
</dbReference>
<keyword evidence="8 15" id="KW-0378">Hydrolase</keyword>
<dbReference type="GO" id="GO:0009089">
    <property type="term" value="P:lysine biosynthetic process via diaminopimelate"/>
    <property type="evidence" value="ECO:0007669"/>
    <property type="project" value="UniProtKB-UniRule"/>
</dbReference>
<dbReference type="RefSeq" id="WP_137393019.1">
    <property type="nucleotide sequence ID" value="NZ_CP124733.1"/>
</dbReference>
<dbReference type="NCBIfam" id="TIGR01246">
    <property type="entry name" value="dapE_proteo"/>
    <property type="match status" value="1"/>
</dbReference>
<dbReference type="GO" id="GO:0050897">
    <property type="term" value="F:cobalt ion binding"/>
    <property type="evidence" value="ECO:0007669"/>
    <property type="project" value="UniProtKB-UniRule"/>
</dbReference>
<evidence type="ECO:0000256" key="9">
    <source>
        <dbReference type="ARBA" id="ARBA00022833"/>
    </source>
</evidence>
<dbReference type="GO" id="GO:0009014">
    <property type="term" value="F:succinyl-diaminopimelate desuccinylase activity"/>
    <property type="evidence" value="ECO:0007669"/>
    <property type="project" value="UniProtKB-UniRule"/>
</dbReference>
<keyword evidence="10 15" id="KW-0220">Diaminopimelate biosynthesis</keyword>
<evidence type="ECO:0000256" key="5">
    <source>
        <dbReference type="ARBA" id="ARBA00022391"/>
    </source>
</evidence>
<dbReference type="CDD" id="cd03891">
    <property type="entry name" value="M20_DapE_proteobac"/>
    <property type="match status" value="1"/>
</dbReference>
<dbReference type="SUPFAM" id="SSF55031">
    <property type="entry name" value="Bacterial exopeptidase dimerisation domain"/>
    <property type="match status" value="1"/>
</dbReference>